<feature type="domain" description="SIS" evidence="2">
    <location>
        <begin position="172"/>
        <end position="265"/>
    </location>
</feature>
<evidence type="ECO:0000259" key="2">
    <source>
        <dbReference type="PROSITE" id="PS51464"/>
    </source>
</evidence>
<organism evidence="3">
    <name type="scientific">marine sediment metagenome</name>
    <dbReference type="NCBI Taxonomy" id="412755"/>
    <lineage>
        <taxon>unclassified sequences</taxon>
        <taxon>metagenomes</taxon>
        <taxon>ecological metagenomes</taxon>
    </lineage>
</organism>
<keyword evidence="1" id="KW-0677">Repeat</keyword>
<dbReference type="CDD" id="cd05009">
    <property type="entry name" value="SIS_GlmS_GlmD_2"/>
    <property type="match status" value="1"/>
</dbReference>
<accession>X1UGP4</accession>
<dbReference type="Pfam" id="PF01380">
    <property type="entry name" value="SIS"/>
    <property type="match status" value="2"/>
</dbReference>
<dbReference type="CDD" id="cd05008">
    <property type="entry name" value="SIS_GlmS_GlmD_1"/>
    <property type="match status" value="1"/>
</dbReference>
<proteinExistence type="predicted"/>
<feature type="non-terminal residue" evidence="3">
    <location>
        <position position="265"/>
    </location>
</feature>
<dbReference type="GO" id="GO:0006047">
    <property type="term" value="P:UDP-N-acetylglucosamine metabolic process"/>
    <property type="evidence" value="ECO:0007669"/>
    <property type="project" value="TreeGrafter"/>
</dbReference>
<dbReference type="GO" id="GO:0097367">
    <property type="term" value="F:carbohydrate derivative binding"/>
    <property type="evidence" value="ECO:0007669"/>
    <property type="project" value="InterPro"/>
</dbReference>
<protein>
    <recommendedName>
        <fullName evidence="2">SIS domain-containing protein</fullName>
    </recommendedName>
</protein>
<dbReference type="GO" id="GO:0004360">
    <property type="term" value="F:glutamine-fructose-6-phosphate transaminase (isomerizing) activity"/>
    <property type="evidence" value="ECO:0007669"/>
    <property type="project" value="TreeGrafter"/>
</dbReference>
<dbReference type="InterPro" id="IPR035490">
    <property type="entry name" value="GlmS/FrlB_SIS"/>
</dbReference>
<gene>
    <name evidence="3" type="ORF">S12H4_39285</name>
</gene>
<dbReference type="InterPro" id="IPR035466">
    <property type="entry name" value="GlmS/AgaS_SIS"/>
</dbReference>
<dbReference type="SUPFAM" id="SSF53697">
    <property type="entry name" value="SIS domain"/>
    <property type="match status" value="1"/>
</dbReference>
<reference evidence="3" key="1">
    <citation type="journal article" date="2014" name="Front. Microbiol.">
        <title>High frequency of phylogenetically diverse reductive dehalogenase-homologous genes in deep subseafloor sedimentary metagenomes.</title>
        <authorList>
            <person name="Kawai M."/>
            <person name="Futagami T."/>
            <person name="Toyoda A."/>
            <person name="Takaki Y."/>
            <person name="Nishi S."/>
            <person name="Hori S."/>
            <person name="Arai W."/>
            <person name="Tsubouchi T."/>
            <person name="Morono Y."/>
            <person name="Uchiyama I."/>
            <person name="Ito T."/>
            <person name="Fujiyama A."/>
            <person name="Inagaki F."/>
            <person name="Takami H."/>
        </authorList>
    </citation>
    <scope>NUCLEOTIDE SEQUENCE</scope>
    <source>
        <strain evidence="3">Expedition CK06-06</strain>
    </source>
</reference>
<comment type="caution">
    <text evidence="3">The sequence shown here is derived from an EMBL/GenBank/DDBJ whole genome shotgun (WGS) entry which is preliminary data.</text>
</comment>
<name>X1UGP4_9ZZZZ</name>
<feature type="domain" description="SIS" evidence="2">
    <location>
        <begin position="3"/>
        <end position="143"/>
    </location>
</feature>
<evidence type="ECO:0000256" key="1">
    <source>
        <dbReference type="ARBA" id="ARBA00022737"/>
    </source>
</evidence>
<dbReference type="PANTHER" id="PTHR10937">
    <property type="entry name" value="GLUCOSAMINE--FRUCTOSE-6-PHOSPHATE AMINOTRANSFERASE, ISOMERIZING"/>
    <property type="match status" value="1"/>
</dbReference>
<dbReference type="PROSITE" id="PS51464">
    <property type="entry name" value="SIS"/>
    <property type="match status" value="2"/>
</dbReference>
<dbReference type="PANTHER" id="PTHR10937:SF0">
    <property type="entry name" value="GLUTAMINE--FRUCTOSE-6-PHOSPHATE TRANSAMINASE (ISOMERIZING)"/>
    <property type="match status" value="1"/>
</dbReference>
<dbReference type="Gene3D" id="3.40.50.10490">
    <property type="entry name" value="Glucose-6-phosphate isomerase like protein, domain 1"/>
    <property type="match status" value="2"/>
</dbReference>
<evidence type="ECO:0000313" key="3">
    <source>
        <dbReference type="EMBL" id="GAI99030.1"/>
    </source>
</evidence>
<sequence>VVDLERMRDEGIESMLILACGTSYHAALVGKYIVEELVGIPVRVEIASEFSYYGQTLARTLAIVITQSGETADTLKAMKRLKEVGCRVVAITNVVGSSASRVADQTIYTRAGPEISVASTKSFTAQLMVLYWLAMGYSKADARRLASMLLGLRQLPSKVQRVLDNGDIILQCARYLSKYENVFFIGRGINFPVALEGALKLKEISYIHAEGYAAGELKHGPFALLGENTPVIAIVAQDNTYEAMLTNIKEVKARKSPLMALAEEG</sequence>
<feature type="non-terminal residue" evidence="3">
    <location>
        <position position="1"/>
    </location>
</feature>
<dbReference type="InterPro" id="IPR001347">
    <property type="entry name" value="SIS_dom"/>
</dbReference>
<dbReference type="AlphaFoldDB" id="X1UGP4"/>
<dbReference type="GO" id="GO:0006002">
    <property type="term" value="P:fructose 6-phosphate metabolic process"/>
    <property type="evidence" value="ECO:0007669"/>
    <property type="project" value="TreeGrafter"/>
</dbReference>
<dbReference type="InterPro" id="IPR046348">
    <property type="entry name" value="SIS_dom_sf"/>
</dbReference>
<dbReference type="EMBL" id="BARW01023726">
    <property type="protein sequence ID" value="GAI99030.1"/>
    <property type="molecule type" value="Genomic_DNA"/>
</dbReference>
<dbReference type="GO" id="GO:0006487">
    <property type="term" value="P:protein N-linked glycosylation"/>
    <property type="evidence" value="ECO:0007669"/>
    <property type="project" value="TreeGrafter"/>
</dbReference>